<dbReference type="Gene3D" id="1.25.40.10">
    <property type="entry name" value="Tetratricopeptide repeat domain"/>
    <property type="match status" value="1"/>
</dbReference>
<dbReference type="InterPro" id="IPR052945">
    <property type="entry name" value="Mitotic_Regulator"/>
</dbReference>
<reference evidence="2" key="2">
    <citation type="submission" date="2008-08" db="EMBL/GenBank/DDBJ databases">
        <authorList>
            <consortium name="Diatom Consortium"/>
            <person name="Grigoriev I."/>
            <person name="Grimwood J."/>
            <person name="Kuo A."/>
            <person name="Otillar R.P."/>
            <person name="Salamov A."/>
            <person name="Detter J.C."/>
            <person name="Lindquist E."/>
            <person name="Shapiro H."/>
            <person name="Lucas S."/>
            <person name="Glavina del Rio T."/>
            <person name="Pitluck S."/>
            <person name="Rokhsar D."/>
            <person name="Bowler C."/>
        </authorList>
    </citation>
    <scope>GENOME REANNOTATION</scope>
    <source>
        <strain evidence="2">CCAP 1055/1</strain>
    </source>
</reference>
<proteinExistence type="predicted"/>
<dbReference type="InterPro" id="IPR011990">
    <property type="entry name" value="TPR-like_helical_dom_sf"/>
</dbReference>
<keyword evidence="2" id="KW-1185">Reference proteome</keyword>
<organism evidence="1 2">
    <name type="scientific">Phaeodactylum tricornutum (strain CCAP 1055/1)</name>
    <dbReference type="NCBI Taxonomy" id="556484"/>
    <lineage>
        <taxon>Eukaryota</taxon>
        <taxon>Sar</taxon>
        <taxon>Stramenopiles</taxon>
        <taxon>Ochrophyta</taxon>
        <taxon>Bacillariophyta</taxon>
        <taxon>Bacillariophyceae</taxon>
        <taxon>Bacillariophycidae</taxon>
        <taxon>Naviculales</taxon>
        <taxon>Phaeodactylaceae</taxon>
        <taxon>Phaeodactylum</taxon>
    </lineage>
</organism>
<dbReference type="PaxDb" id="2850-Phatr32877"/>
<dbReference type="Proteomes" id="UP000000759">
    <property type="component" value="Chromosome 2"/>
</dbReference>
<dbReference type="GeneID" id="7197489"/>
<dbReference type="PANTHER" id="PTHR43628:SF1">
    <property type="entry name" value="CHITIN SYNTHASE REGULATORY FACTOR 2-RELATED"/>
    <property type="match status" value="1"/>
</dbReference>
<dbReference type="OrthoDB" id="200229at2759"/>
<dbReference type="HOGENOM" id="CLU_961271_0_0_1"/>
<sequence>MSPALPPLYFNDKVSPSTSAAVAIPPEVLHCIVDYSTWGVLAKLASVQTSWSQIMYDAADGSTQSKWDLAQAMLEGTSGLEVNETKAMELLLSLSQVETQNDIPVTDVSATNGPCFAPAMKQIATCYLEGVGVQKPDADKGLAWLKAAHDVGADVDAAHQVAVIYEYGSFGAEHDVVAAAAWFRKAALTGHMEAMAELGLCYELGCGVEQSDEEALEWYIKAAEKGHLTAKYSVGEAFEEARGVPQSDEEACLWYFKAAIEGDEDSRRALCRLEDIARIVVPGVAALLNA</sequence>
<dbReference type="KEGG" id="pti:PHATRDRAFT_32877"/>
<dbReference type="SUPFAM" id="SSF81901">
    <property type="entry name" value="HCP-like"/>
    <property type="match status" value="1"/>
</dbReference>
<dbReference type="InParanoid" id="B7FSW2"/>
<reference evidence="1 2" key="1">
    <citation type="journal article" date="2008" name="Nature">
        <title>The Phaeodactylum genome reveals the evolutionary history of diatom genomes.</title>
        <authorList>
            <person name="Bowler C."/>
            <person name="Allen A.E."/>
            <person name="Badger J.H."/>
            <person name="Grimwood J."/>
            <person name="Jabbari K."/>
            <person name="Kuo A."/>
            <person name="Maheswari U."/>
            <person name="Martens C."/>
            <person name="Maumus F."/>
            <person name="Otillar R.P."/>
            <person name="Rayko E."/>
            <person name="Salamov A."/>
            <person name="Vandepoele K."/>
            <person name="Beszteri B."/>
            <person name="Gruber A."/>
            <person name="Heijde M."/>
            <person name="Katinka M."/>
            <person name="Mock T."/>
            <person name="Valentin K."/>
            <person name="Verret F."/>
            <person name="Berges J.A."/>
            <person name="Brownlee C."/>
            <person name="Cadoret J.P."/>
            <person name="Chiovitti A."/>
            <person name="Choi C.J."/>
            <person name="Coesel S."/>
            <person name="De Martino A."/>
            <person name="Detter J.C."/>
            <person name="Durkin C."/>
            <person name="Falciatore A."/>
            <person name="Fournet J."/>
            <person name="Haruta M."/>
            <person name="Huysman M.J."/>
            <person name="Jenkins B.D."/>
            <person name="Jiroutova K."/>
            <person name="Jorgensen R.E."/>
            <person name="Joubert Y."/>
            <person name="Kaplan A."/>
            <person name="Kroger N."/>
            <person name="Kroth P.G."/>
            <person name="La Roche J."/>
            <person name="Lindquist E."/>
            <person name="Lommer M."/>
            <person name="Martin-Jezequel V."/>
            <person name="Lopez P.J."/>
            <person name="Lucas S."/>
            <person name="Mangogna M."/>
            <person name="McGinnis K."/>
            <person name="Medlin L.K."/>
            <person name="Montsant A."/>
            <person name="Oudot-Le Secq M.P."/>
            <person name="Napoli C."/>
            <person name="Obornik M."/>
            <person name="Parker M.S."/>
            <person name="Petit J.L."/>
            <person name="Porcel B.M."/>
            <person name="Poulsen N."/>
            <person name="Robison M."/>
            <person name="Rychlewski L."/>
            <person name="Rynearson T.A."/>
            <person name="Schmutz J."/>
            <person name="Shapiro H."/>
            <person name="Siaut M."/>
            <person name="Stanley M."/>
            <person name="Sussman M.R."/>
            <person name="Taylor A.R."/>
            <person name="Vardi A."/>
            <person name="von Dassow P."/>
            <person name="Vyverman W."/>
            <person name="Willis A."/>
            <person name="Wyrwicz L.S."/>
            <person name="Rokhsar D.S."/>
            <person name="Weissenbach J."/>
            <person name="Armbrust E.V."/>
            <person name="Green B.R."/>
            <person name="Van de Peer Y."/>
            <person name="Grigoriev I.V."/>
        </authorList>
    </citation>
    <scope>NUCLEOTIDE SEQUENCE [LARGE SCALE GENOMIC DNA]</scope>
    <source>
        <strain evidence="1 2">CCAP 1055/1</strain>
    </source>
</reference>
<evidence type="ECO:0000313" key="1">
    <source>
        <dbReference type="EMBL" id="EEC50865.1"/>
    </source>
</evidence>
<dbReference type="Pfam" id="PF08238">
    <property type="entry name" value="Sel1"/>
    <property type="match status" value="5"/>
</dbReference>
<dbReference type="AlphaFoldDB" id="B7FSW2"/>
<dbReference type="OMA" id="LCYELGC"/>
<dbReference type="EMBL" id="CM000606">
    <property type="protein sequence ID" value="EEC50865.1"/>
    <property type="molecule type" value="Genomic_DNA"/>
</dbReference>
<dbReference type="STRING" id="556484.B7FSW2"/>
<dbReference type="InterPro" id="IPR006597">
    <property type="entry name" value="Sel1-like"/>
</dbReference>
<dbReference type="SMART" id="SM00671">
    <property type="entry name" value="SEL1"/>
    <property type="match status" value="5"/>
</dbReference>
<name>B7FSW2_PHATC</name>
<dbReference type="RefSeq" id="XP_002178051.1">
    <property type="nucleotide sequence ID" value="XM_002178015.1"/>
</dbReference>
<accession>B7FSW2</accession>
<protein>
    <submittedName>
        <fullName evidence="1">Uncharacterized protein</fullName>
    </submittedName>
</protein>
<evidence type="ECO:0000313" key="2">
    <source>
        <dbReference type="Proteomes" id="UP000000759"/>
    </source>
</evidence>
<dbReference type="eggNOG" id="KOG1550">
    <property type="taxonomic scope" value="Eukaryota"/>
</dbReference>
<dbReference type="PANTHER" id="PTHR43628">
    <property type="entry name" value="ACTIVATOR OF C KINASE PROTEIN 1-RELATED"/>
    <property type="match status" value="1"/>
</dbReference>
<gene>
    <name evidence="1" type="ORF">PHATRDRAFT_32877</name>
</gene>